<evidence type="ECO:0000313" key="2">
    <source>
        <dbReference type="Proteomes" id="UP000184480"/>
    </source>
</evidence>
<dbReference type="AlphaFoldDB" id="A0A1M5AHN4"/>
<reference evidence="2" key="1">
    <citation type="submission" date="2016-11" db="EMBL/GenBank/DDBJ databases">
        <authorList>
            <person name="Varghese N."/>
            <person name="Submissions S."/>
        </authorList>
    </citation>
    <scope>NUCLEOTIDE SEQUENCE [LARGE SCALE GENOMIC DNA]</scope>
    <source>
        <strain evidence="2">DSM 27370</strain>
    </source>
</reference>
<dbReference type="EMBL" id="FQUC01000005">
    <property type="protein sequence ID" value="SHF29778.1"/>
    <property type="molecule type" value="Genomic_DNA"/>
</dbReference>
<dbReference type="RefSeq" id="WP_062182578.1">
    <property type="nucleotide sequence ID" value="NZ_BBXL01000017.1"/>
</dbReference>
<dbReference type="Proteomes" id="UP000184480">
    <property type="component" value="Unassembled WGS sequence"/>
</dbReference>
<proteinExistence type="predicted"/>
<evidence type="ECO:0000313" key="1">
    <source>
        <dbReference type="EMBL" id="SHF29778.1"/>
    </source>
</evidence>
<gene>
    <name evidence="1" type="ORF">SAMN05444362_10556</name>
</gene>
<keyword evidence="2" id="KW-1185">Reference proteome</keyword>
<name>A0A1M5AHN4_9BACT</name>
<protein>
    <submittedName>
        <fullName evidence="1">Uncharacterized protein</fullName>
    </submittedName>
</protein>
<dbReference type="PROSITE" id="PS51257">
    <property type="entry name" value="PROKAR_LIPOPROTEIN"/>
    <property type="match status" value="1"/>
</dbReference>
<organism evidence="1 2">
    <name type="scientific">Dysgonomonas macrotermitis</name>
    <dbReference type="NCBI Taxonomy" id="1346286"/>
    <lineage>
        <taxon>Bacteria</taxon>
        <taxon>Pseudomonadati</taxon>
        <taxon>Bacteroidota</taxon>
        <taxon>Bacteroidia</taxon>
        <taxon>Bacteroidales</taxon>
        <taxon>Dysgonomonadaceae</taxon>
        <taxon>Dysgonomonas</taxon>
    </lineage>
</organism>
<dbReference type="OrthoDB" id="980684at2"/>
<accession>A0A1M5AHN4</accession>
<sequence>MRKSNFLYIVLVVIIGIGFAGCTTNNDYVIKSNFDYVMPTITKNGNFEARSTIYLRDIPGINLSREEILDLYLKNAWINISGDISRGDDINIYDITINGTTLTLDYYVNVGNPGSGGLDISNDNAYINFMHDAMILLNNRGNIDVRIRGYSYMSAGNLYITLCNNLDVTLREH</sequence>
<dbReference type="STRING" id="1346286.SAMN05444362_10556"/>